<accession>A0A9P7QRZ5</accession>
<dbReference type="Pfam" id="PF19287">
    <property type="entry name" value="DUF5910"/>
    <property type="match status" value="1"/>
</dbReference>
<sequence length="205" mass="22719">MTLFTRLFLLLALGYLIVGTQGKMVIGYRTAAEEEAVKINAKNKPFRDPAFDNLPGGSQIGNGIYLGSEPAGWRGSPIKKNWFCVFKADEARFNAASKLWIPQFCTSKSCFWGSSKTKELWGYGEKVIAKYIANFGFSASSTLRFSYIEGHGQTLQMVIPTKMANDNTLDIYAKCFKTKAELTAYESQSVNFASWNIKGDRGSPG</sequence>
<feature type="signal peptide" evidence="1">
    <location>
        <begin position="1"/>
        <end position="22"/>
    </location>
</feature>
<feature type="chain" id="PRO_5040285437" evidence="1">
    <location>
        <begin position="23"/>
        <end position="205"/>
    </location>
</feature>
<organism evidence="2 3">
    <name type="scientific">Colletotrichum scovillei</name>
    <dbReference type="NCBI Taxonomy" id="1209932"/>
    <lineage>
        <taxon>Eukaryota</taxon>
        <taxon>Fungi</taxon>
        <taxon>Dikarya</taxon>
        <taxon>Ascomycota</taxon>
        <taxon>Pezizomycotina</taxon>
        <taxon>Sordariomycetes</taxon>
        <taxon>Hypocreomycetidae</taxon>
        <taxon>Glomerellales</taxon>
        <taxon>Glomerellaceae</taxon>
        <taxon>Colletotrichum</taxon>
        <taxon>Colletotrichum acutatum species complex</taxon>
    </lineage>
</organism>
<dbReference type="InterPro" id="IPR045564">
    <property type="entry name" value="DUF5910"/>
</dbReference>
<evidence type="ECO:0000256" key="1">
    <source>
        <dbReference type="SAM" id="SignalP"/>
    </source>
</evidence>
<dbReference type="EMBL" id="JAESDN010000014">
    <property type="protein sequence ID" value="KAG7041734.1"/>
    <property type="molecule type" value="Genomic_DNA"/>
</dbReference>
<gene>
    <name evidence="2" type="ORF">JMJ77_012252</name>
</gene>
<keyword evidence="3" id="KW-1185">Reference proteome</keyword>
<comment type="caution">
    <text evidence="2">The sequence shown here is derived from an EMBL/GenBank/DDBJ whole genome shotgun (WGS) entry which is preliminary data.</text>
</comment>
<dbReference type="AlphaFoldDB" id="A0A9P7QRZ5"/>
<reference evidence="2" key="1">
    <citation type="submission" date="2021-05" db="EMBL/GenBank/DDBJ databases">
        <title>Comparative genomics of three Colletotrichum scovillei strains and genetic complementation revealed genes involved fungal growth and virulence on chili pepper.</title>
        <authorList>
            <person name="Hsieh D.-K."/>
            <person name="Chuang S.-C."/>
            <person name="Chen C.-Y."/>
            <person name="Chao Y.-T."/>
            <person name="Lu M.-Y.J."/>
            <person name="Lee M.-H."/>
            <person name="Shih M.-C."/>
        </authorList>
    </citation>
    <scope>NUCLEOTIDE SEQUENCE</scope>
    <source>
        <strain evidence="2">Coll-153</strain>
    </source>
</reference>
<keyword evidence="1" id="KW-0732">Signal</keyword>
<protein>
    <submittedName>
        <fullName evidence="2">Uncharacterized protein</fullName>
    </submittedName>
</protein>
<evidence type="ECO:0000313" key="2">
    <source>
        <dbReference type="EMBL" id="KAG7041734.1"/>
    </source>
</evidence>
<evidence type="ECO:0000313" key="3">
    <source>
        <dbReference type="Proteomes" id="UP000699042"/>
    </source>
</evidence>
<dbReference type="Proteomes" id="UP000699042">
    <property type="component" value="Unassembled WGS sequence"/>
</dbReference>
<proteinExistence type="predicted"/>
<name>A0A9P7QRZ5_9PEZI</name>